<gene>
    <name evidence="2" type="ORF">QE399_003096</name>
</gene>
<comment type="caution">
    <text evidence="2">The sequence shown here is derived from an EMBL/GenBank/DDBJ whole genome shotgun (WGS) entry which is preliminary data.</text>
</comment>
<dbReference type="Proteomes" id="UP001267710">
    <property type="component" value="Unassembled WGS sequence"/>
</dbReference>
<sequence>MAKSEVALGATQSLERLAAADTDENPITQIRKKPEI</sequence>
<reference evidence="2 3" key="1">
    <citation type="submission" date="2023-08" db="EMBL/GenBank/DDBJ databases">
        <title>Functional and genomic diversity of the sorghum phyllosphere microbiome.</title>
        <authorList>
            <person name="Shade A."/>
        </authorList>
    </citation>
    <scope>NUCLEOTIDE SEQUENCE [LARGE SCALE GENOMIC DNA]</scope>
    <source>
        <strain evidence="2 3">SORGH_AS_0335</strain>
    </source>
</reference>
<dbReference type="EMBL" id="JAVIZX010000001">
    <property type="protein sequence ID" value="MDR6215407.1"/>
    <property type="molecule type" value="Genomic_DNA"/>
</dbReference>
<organism evidence="2 3">
    <name type="scientific">Paracidovorax wautersii</name>
    <dbReference type="NCBI Taxonomy" id="1177982"/>
    <lineage>
        <taxon>Bacteria</taxon>
        <taxon>Pseudomonadati</taxon>
        <taxon>Pseudomonadota</taxon>
        <taxon>Betaproteobacteria</taxon>
        <taxon>Burkholderiales</taxon>
        <taxon>Comamonadaceae</taxon>
        <taxon>Paracidovorax</taxon>
    </lineage>
</organism>
<keyword evidence="3" id="KW-1185">Reference proteome</keyword>
<feature type="region of interest" description="Disordered" evidence="1">
    <location>
        <begin position="17"/>
        <end position="36"/>
    </location>
</feature>
<evidence type="ECO:0000313" key="3">
    <source>
        <dbReference type="Proteomes" id="UP001267710"/>
    </source>
</evidence>
<evidence type="ECO:0000313" key="2">
    <source>
        <dbReference type="EMBL" id="MDR6215407.1"/>
    </source>
</evidence>
<protein>
    <submittedName>
        <fullName evidence="2">Uncharacterized protein</fullName>
    </submittedName>
</protein>
<proteinExistence type="predicted"/>
<evidence type="ECO:0000256" key="1">
    <source>
        <dbReference type="SAM" id="MobiDB-lite"/>
    </source>
</evidence>
<accession>A0ABU1IDV2</accession>
<name>A0ABU1IDV2_9BURK</name>